<accession>A0A1G1XVK2</accession>
<sequence length="66" mass="7525">MTVPPKRRPASAGKRRRSHQALAKIKTIKCPKCGKPTLPHRVCPFCGSYQGREIIKLKTKKKKEKK</sequence>
<dbReference type="GO" id="GO:0006412">
    <property type="term" value="P:translation"/>
    <property type="evidence" value="ECO:0007669"/>
    <property type="project" value="UniProtKB-UniRule"/>
</dbReference>
<dbReference type="GO" id="GO:0003735">
    <property type="term" value="F:structural constituent of ribosome"/>
    <property type="evidence" value="ECO:0007669"/>
    <property type="project" value="InterPro"/>
</dbReference>
<keyword evidence="2 5" id="KW-0689">Ribosomal protein</keyword>
<dbReference type="InterPro" id="IPR044957">
    <property type="entry name" value="Ribosomal_bL32_bact"/>
</dbReference>
<dbReference type="PANTHER" id="PTHR35534:SF1">
    <property type="entry name" value="LARGE RIBOSOMAL SUBUNIT PROTEIN BL32"/>
    <property type="match status" value="1"/>
</dbReference>
<evidence type="ECO:0000256" key="6">
    <source>
        <dbReference type="SAM" id="MobiDB-lite"/>
    </source>
</evidence>
<dbReference type="NCBIfam" id="TIGR01031">
    <property type="entry name" value="rpmF_bact"/>
    <property type="match status" value="1"/>
</dbReference>
<dbReference type="SUPFAM" id="SSF57829">
    <property type="entry name" value="Zn-binding ribosomal proteins"/>
    <property type="match status" value="1"/>
</dbReference>
<dbReference type="STRING" id="1797533.A2731_00535"/>
<gene>
    <name evidence="5" type="primary">rpmF</name>
    <name evidence="7" type="ORF">A2731_00535</name>
</gene>
<dbReference type="Proteomes" id="UP000176241">
    <property type="component" value="Unassembled WGS sequence"/>
</dbReference>
<organism evidence="7 8">
    <name type="scientific">Candidatus Buchananbacteria bacterium RIFCSPHIGHO2_01_FULL_39_8</name>
    <dbReference type="NCBI Taxonomy" id="1797533"/>
    <lineage>
        <taxon>Bacteria</taxon>
        <taxon>Candidatus Buchananiibacteriota</taxon>
    </lineage>
</organism>
<comment type="caution">
    <text evidence="7">The sequence shown here is derived from an EMBL/GenBank/DDBJ whole genome shotgun (WGS) entry which is preliminary data.</text>
</comment>
<dbReference type="Pfam" id="PF01783">
    <property type="entry name" value="Ribosomal_L32p"/>
    <property type="match status" value="1"/>
</dbReference>
<dbReference type="PANTHER" id="PTHR35534">
    <property type="entry name" value="50S RIBOSOMAL PROTEIN L32"/>
    <property type="match status" value="1"/>
</dbReference>
<feature type="compositionally biased region" description="Basic residues" evidence="6">
    <location>
        <begin position="1"/>
        <end position="19"/>
    </location>
</feature>
<evidence type="ECO:0000313" key="8">
    <source>
        <dbReference type="Proteomes" id="UP000176241"/>
    </source>
</evidence>
<dbReference type="EMBL" id="MHIC01000049">
    <property type="protein sequence ID" value="OGY43337.1"/>
    <property type="molecule type" value="Genomic_DNA"/>
</dbReference>
<dbReference type="HAMAP" id="MF_00340">
    <property type="entry name" value="Ribosomal_bL32"/>
    <property type="match status" value="1"/>
</dbReference>
<evidence type="ECO:0000256" key="4">
    <source>
        <dbReference type="ARBA" id="ARBA00035178"/>
    </source>
</evidence>
<evidence type="ECO:0000256" key="3">
    <source>
        <dbReference type="ARBA" id="ARBA00023274"/>
    </source>
</evidence>
<evidence type="ECO:0000256" key="2">
    <source>
        <dbReference type="ARBA" id="ARBA00022980"/>
    </source>
</evidence>
<dbReference type="InterPro" id="IPR011332">
    <property type="entry name" value="Ribosomal_zn-bd"/>
</dbReference>
<evidence type="ECO:0000256" key="5">
    <source>
        <dbReference type="HAMAP-Rule" id="MF_00340"/>
    </source>
</evidence>
<evidence type="ECO:0000313" key="7">
    <source>
        <dbReference type="EMBL" id="OGY43337.1"/>
    </source>
</evidence>
<feature type="region of interest" description="Disordered" evidence="6">
    <location>
        <begin position="1"/>
        <end position="22"/>
    </location>
</feature>
<keyword evidence="3 5" id="KW-0687">Ribonucleoprotein</keyword>
<dbReference type="GO" id="GO:0015934">
    <property type="term" value="C:large ribosomal subunit"/>
    <property type="evidence" value="ECO:0007669"/>
    <property type="project" value="InterPro"/>
</dbReference>
<reference evidence="7 8" key="1">
    <citation type="journal article" date="2016" name="Nat. Commun.">
        <title>Thousands of microbial genomes shed light on interconnected biogeochemical processes in an aquifer system.</title>
        <authorList>
            <person name="Anantharaman K."/>
            <person name="Brown C.T."/>
            <person name="Hug L.A."/>
            <person name="Sharon I."/>
            <person name="Castelle C.J."/>
            <person name="Probst A.J."/>
            <person name="Thomas B.C."/>
            <person name="Singh A."/>
            <person name="Wilkins M.J."/>
            <person name="Karaoz U."/>
            <person name="Brodie E.L."/>
            <person name="Williams K.H."/>
            <person name="Hubbard S.S."/>
            <person name="Banfield J.F."/>
        </authorList>
    </citation>
    <scope>NUCLEOTIDE SEQUENCE [LARGE SCALE GENOMIC DNA]</scope>
</reference>
<protein>
    <recommendedName>
        <fullName evidence="4 5">Large ribosomal subunit protein bL32</fullName>
    </recommendedName>
</protein>
<evidence type="ECO:0000256" key="1">
    <source>
        <dbReference type="ARBA" id="ARBA00008560"/>
    </source>
</evidence>
<proteinExistence type="inferred from homology"/>
<name>A0A1G1XVK2_9BACT</name>
<comment type="similarity">
    <text evidence="1 5">Belongs to the bacterial ribosomal protein bL32 family.</text>
</comment>
<dbReference type="AlphaFoldDB" id="A0A1G1XVK2"/>
<dbReference type="InterPro" id="IPR002677">
    <property type="entry name" value="Ribosomal_bL32"/>
</dbReference>